<protein>
    <submittedName>
        <fullName evidence="1">Uncharacterized protein</fullName>
    </submittedName>
</protein>
<name>A0A0A9CFI8_ARUDO</name>
<sequence length="26" mass="2937">MGLKRVQSEIGWYNEECGSETVNVHA</sequence>
<dbReference type="AlphaFoldDB" id="A0A0A9CFI8"/>
<accession>A0A0A9CFI8</accession>
<reference evidence="1" key="2">
    <citation type="journal article" date="2015" name="Data Brief">
        <title>Shoot transcriptome of the giant reed, Arundo donax.</title>
        <authorList>
            <person name="Barrero R.A."/>
            <person name="Guerrero F.D."/>
            <person name="Moolhuijzen P."/>
            <person name="Goolsby J.A."/>
            <person name="Tidwell J."/>
            <person name="Bellgard S.E."/>
            <person name="Bellgard M.I."/>
        </authorList>
    </citation>
    <scope>NUCLEOTIDE SEQUENCE</scope>
    <source>
        <tissue evidence="1">Shoot tissue taken approximately 20 cm above the soil surface</tissue>
    </source>
</reference>
<evidence type="ECO:0000313" key="1">
    <source>
        <dbReference type="EMBL" id="JAD73223.1"/>
    </source>
</evidence>
<dbReference type="EMBL" id="GBRH01224672">
    <property type="protein sequence ID" value="JAD73223.1"/>
    <property type="molecule type" value="Transcribed_RNA"/>
</dbReference>
<proteinExistence type="predicted"/>
<reference evidence="1" key="1">
    <citation type="submission" date="2014-09" db="EMBL/GenBank/DDBJ databases">
        <authorList>
            <person name="Magalhaes I.L.F."/>
            <person name="Oliveira U."/>
            <person name="Santos F.R."/>
            <person name="Vidigal T.H.D.A."/>
            <person name="Brescovit A.D."/>
            <person name="Santos A.J."/>
        </authorList>
    </citation>
    <scope>NUCLEOTIDE SEQUENCE</scope>
    <source>
        <tissue evidence="1">Shoot tissue taken approximately 20 cm above the soil surface</tissue>
    </source>
</reference>
<organism evidence="1">
    <name type="scientific">Arundo donax</name>
    <name type="common">Giant reed</name>
    <name type="synonym">Donax arundinaceus</name>
    <dbReference type="NCBI Taxonomy" id="35708"/>
    <lineage>
        <taxon>Eukaryota</taxon>
        <taxon>Viridiplantae</taxon>
        <taxon>Streptophyta</taxon>
        <taxon>Embryophyta</taxon>
        <taxon>Tracheophyta</taxon>
        <taxon>Spermatophyta</taxon>
        <taxon>Magnoliopsida</taxon>
        <taxon>Liliopsida</taxon>
        <taxon>Poales</taxon>
        <taxon>Poaceae</taxon>
        <taxon>PACMAD clade</taxon>
        <taxon>Arundinoideae</taxon>
        <taxon>Arundineae</taxon>
        <taxon>Arundo</taxon>
    </lineage>
</organism>